<comment type="caution">
    <text evidence="3">The sequence shown here is derived from an EMBL/GenBank/DDBJ whole genome shotgun (WGS) entry which is preliminary data.</text>
</comment>
<feature type="compositionally biased region" description="Low complexity" evidence="1">
    <location>
        <begin position="178"/>
        <end position="189"/>
    </location>
</feature>
<dbReference type="Pfam" id="PF05699">
    <property type="entry name" value="Dimer_Tnp_hAT"/>
    <property type="match status" value="1"/>
</dbReference>
<evidence type="ECO:0000313" key="4">
    <source>
        <dbReference type="Proteomes" id="UP000704712"/>
    </source>
</evidence>
<accession>A0A8S9U1H6</accession>
<reference evidence="3" key="1">
    <citation type="submission" date="2020-03" db="EMBL/GenBank/DDBJ databases">
        <title>Hybrid Assembly of Korean Phytophthora infestans isolates.</title>
        <authorList>
            <person name="Prokchorchik M."/>
            <person name="Lee Y."/>
            <person name="Seo J."/>
            <person name="Cho J.-H."/>
            <person name="Park Y.-E."/>
            <person name="Jang D.-C."/>
            <person name="Im J.-S."/>
            <person name="Choi J.-G."/>
            <person name="Park H.-J."/>
            <person name="Lee G.-B."/>
            <person name="Lee Y.-G."/>
            <person name="Hong S.-Y."/>
            <person name="Cho K."/>
            <person name="Sohn K.H."/>
        </authorList>
    </citation>
    <scope>NUCLEOTIDE SEQUENCE</scope>
    <source>
        <strain evidence="3">KR_2_A2</strain>
    </source>
</reference>
<protein>
    <submittedName>
        <fullName evidence="3">HAT family C-terminal dimerization region</fullName>
    </submittedName>
</protein>
<organism evidence="3 4">
    <name type="scientific">Phytophthora infestans</name>
    <name type="common">Potato late blight agent</name>
    <name type="synonym">Botrytis infestans</name>
    <dbReference type="NCBI Taxonomy" id="4787"/>
    <lineage>
        <taxon>Eukaryota</taxon>
        <taxon>Sar</taxon>
        <taxon>Stramenopiles</taxon>
        <taxon>Oomycota</taxon>
        <taxon>Peronosporomycetes</taxon>
        <taxon>Peronosporales</taxon>
        <taxon>Peronosporaceae</taxon>
        <taxon>Phytophthora</taxon>
    </lineage>
</organism>
<feature type="domain" description="HAT C-terminal dimerisation" evidence="2">
    <location>
        <begin position="48"/>
        <end position="92"/>
    </location>
</feature>
<gene>
    <name evidence="3" type="ORF">GN958_ATG15879</name>
</gene>
<proteinExistence type="predicted"/>
<dbReference type="Proteomes" id="UP000704712">
    <property type="component" value="Unassembled WGS sequence"/>
</dbReference>
<feature type="compositionally biased region" description="Polar residues" evidence="1">
    <location>
        <begin position="152"/>
        <end position="161"/>
    </location>
</feature>
<dbReference type="AlphaFoldDB" id="A0A8S9U1H6"/>
<dbReference type="InterPro" id="IPR008906">
    <property type="entry name" value="HATC_C_dom"/>
</dbReference>
<feature type="compositionally biased region" description="Acidic residues" evidence="1">
    <location>
        <begin position="201"/>
        <end position="222"/>
    </location>
</feature>
<sequence>TQLAKFAVYYYRRLIGDDYDCIRSDMIEWIENSLSSAHPKEFQFNKVKVLSIAVNTAATERKFSEIGVVHTPRRNKIKPPKALDTQCIRQYMREREQTSTESVPTISRIIDSTERPLVDRFGHELPDSWFASNAVLATPISTDALPEAAPSRTPSLHTPAQRTPGRTSRTPIRRSPRLRTPTSTPIRPSEYLTPLRSQADQGDEQAPDEDDLSDIGDGVDAEETFPHWGEYLEEVFEDAELGSNFTEYYEDSRFRN</sequence>
<feature type="region of interest" description="Disordered" evidence="1">
    <location>
        <begin position="145"/>
        <end position="222"/>
    </location>
</feature>
<feature type="non-terminal residue" evidence="3">
    <location>
        <position position="256"/>
    </location>
</feature>
<evidence type="ECO:0000256" key="1">
    <source>
        <dbReference type="SAM" id="MobiDB-lite"/>
    </source>
</evidence>
<dbReference type="EMBL" id="JAACNO010002239">
    <property type="protein sequence ID" value="KAF4134945.1"/>
    <property type="molecule type" value="Genomic_DNA"/>
</dbReference>
<evidence type="ECO:0000313" key="3">
    <source>
        <dbReference type="EMBL" id="KAF4134945.1"/>
    </source>
</evidence>
<evidence type="ECO:0000259" key="2">
    <source>
        <dbReference type="Pfam" id="PF05699"/>
    </source>
</evidence>
<dbReference type="GO" id="GO:0046983">
    <property type="term" value="F:protein dimerization activity"/>
    <property type="evidence" value="ECO:0007669"/>
    <property type="project" value="InterPro"/>
</dbReference>
<name>A0A8S9U1H6_PHYIN</name>